<dbReference type="Proteomes" id="UP000001007">
    <property type="component" value="Chromosome"/>
</dbReference>
<dbReference type="STRING" id="194439.CT1723"/>
<dbReference type="HOGENOM" id="CLU_2286477_0_0_10"/>
<dbReference type="OrthoDB" id="7428332at2"/>
<dbReference type="KEGG" id="cte:CT1723"/>
<evidence type="ECO:0000313" key="1">
    <source>
        <dbReference type="EMBL" id="AAM72946.1"/>
    </source>
</evidence>
<dbReference type="PATRIC" id="fig|194439.7.peg.1558"/>
<keyword evidence="2" id="KW-1185">Reference proteome</keyword>
<evidence type="ECO:0008006" key="3">
    <source>
        <dbReference type="Google" id="ProtNLM"/>
    </source>
</evidence>
<dbReference type="AlphaFoldDB" id="Q8KBR1"/>
<gene>
    <name evidence="1" type="ordered locus">CT1723</name>
</gene>
<dbReference type="EnsemblBacteria" id="AAM72946">
    <property type="protein sequence ID" value="AAM72946"/>
    <property type="gene ID" value="CT1723"/>
</dbReference>
<dbReference type="Pfam" id="PF13617">
    <property type="entry name" value="Lipoprotein_19"/>
    <property type="match status" value="1"/>
</dbReference>
<protein>
    <recommendedName>
        <fullName evidence="3">Lipoprotein</fullName>
    </recommendedName>
</protein>
<evidence type="ECO:0000313" key="2">
    <source>
        <dbReference type="Proteomes" id="UP000001007"/>
    </source>
</evidence>
<dbReference type="eggNOG" id="ENOG5032Y6T">
    <property type="taxonomic scope" value="Bacteria"/>
</dbReference>
<proteinExistence type="predicted"/>
<sequence>MLYFGKNRRHRHWASACRCIGIEMNPIQTRNHMNRPTARTLSAAMILLSAGLVIGGCSPTVKVEAPDKPITINMNIKIDHEIRIRVDRDIDNAIGKRTDIF</sequence>
<name>Q8KBR1_CHLTE</name>
<reference evidence="1 2" key="1">
    <citation type="journal article" date="2002" name="Proc. Natl. Acad. Sci. U.S.A.">
        <title>The complete genome sequence of Chlorobium tepidum TLS, a photosynthetic, anaerobic, green-sulfur bacterium.</title>
        <authorList>
            <person name="Eisen J.A."/>
            <person name="Nelson K.E."/>
            <person name="Paulsen I.T."/>
            <person name="Heidelberg J.F."/>
            <person name="Wu M."/>
            <person name="Dodson R.J."/>
            <person name="Deboy R."/>
            <person name="Gwinn M.L."/>
            <person name="Nelson W.C."/>
            <person name="Haft D.H."/>
            <person name="Hickey E.K."/>
            <person name="Peterson J.D."/>
            <person name="Durkin A.S."/>
            <person name="Kolonay J.L."/>
            <person name="Yang F."/>
            <person name="Holt I."/>
            <person name="Umayam L.A."/>
            <person name="Mason T."/>
            <person name="Brenner M."/>
            <person name="Shea T.P."/>
            <person name="Parksey D."/>
            <person name="Nierman W.C."/>
            <person name="Feldblyum T.V."/>
            <person name="Hansen C.L."/>
            <person name="Craven M.B."/>
            <person name="Radune D."/>
            <person name="Vamathevan J."/>
            <person name="Khouri H."/>
            <person name="White O."/>
            <person name="Gruber T.M."/>
            <person name="Ketchum K.A."/>
            <person name="Venter J.C."/>
            <person name="Tettelin H."/>
            <person name="Bryant D.A."/>
            <person name="Fraser C.M."/>
        </authorList>
    </citation>
    <scope>NUCLEOTIDE SEQUENCE [LARGE SCALE GENOMIC DNA]</scope>
    <source>
        <strain evidence="2">ATCC 49652 / DSM 12025 / NBRC 103806 / TLS</strain>
    </source>
</reference>
<accession>Q8KBR1</accession>
<organism evidence="1 2">
    <name type="scientific">Chlorobaculum tepidum (strain ATCC 49652 / DSM 12025 / NBRC 103806 / TLS)</name>
    <name type="common">Chlorobium tepidum</name>
    <dbReference type="NCBI Taxonomy" id="194439"/>
    <lineage>
        <taxon>Bacteria</taxon>
        <taxon>Pseudomonadati</taxon>
        <taxon>Chlorobiota</taxon>
        <taxon>Chlorobiia</taxon>
        <taxon>Chlorobiales</taxon>
        <taxon>Chlorobiaceae</taxon>
        <taxon>Chlorobaculum</taxon>
    </lineage>
</organism>
<dbReference type="EMBL" id="AE006470">
    <property type="protein sequence ID" value="AAM72946.1"/>
    <property type="molecule type" value="Genomic_DNA"/>
</dbReference>
<dbReference type="InterPro" id="IPR025985">
    <property type="entry name" value="YnbE"/>
</dbReference>